<accession>A0A2X0KF87</accession>
<dbReference type="OrthoDB" id="2356942at2"/>
<comment type="caution">
    <text evidence="1">The sequence shown here is derived from an EMBL/GenBank/DDBJ whole genome shotgun (WGS) entry which is preliminary data.</text>
</comment>
<reference evidence="1 2" key="1">
    <citation type="submission" date="2018-06" db="EMBL/GenBank/DDBJ databases">
        <title>Streptacidiphilus pinicola sp. nov., isolated from pine grove soil.</title>
        <authorList>
            <person name="Roh S.G."/>
            <person name="Park S."/>
            <person name="Kim M.-K."/>
            <person name="Yun B.-R."/>
            <person name="Park J."/>
            <person name="Kim M.J."/>
            <person name="Kim Y.S."/>
            <person name="Kim S.B."/>
        </authorList>
    </citation>
    <scope>NUCLEOTIDE SEQUENCE [LARGE SCALE GENOMIC DNA]</scope>
    <source>
        <strain evidence="1 2">MMS16-CNU450</strain>
    </source>
</reference>
<gene>
    <name evidence="1" type="ORF">DN069_09735</name>
</gene>
<dbReference type="AlphaFoldDB" id="A0A2X0KF87"/>
<dbReference type="Proteomes" id="UP000248889">
    <property type="component" value="Unassembled WGS sequence"/>
</dbReference>
<sequence length="370" mass="37336">MAAGAAVVALEDVALGVTQGRPHRLSGVARRKDGRQVRVDRRLLQINCHDRHTGWVRDGAGTPTCLPSAFPRGERIVLTCADDVPEGARAGAETPPVRPWAHERDAGGELRRARKSVELPRMSRFVSWLSVISVVACGTRSPRVEGGEAMRRLSRAFGALAVLVGGLSAGSAVAPPDTANAVACGSAIAAGTSCTLTGTATLSAGTLTLTSPSSLAWATTLNGLNQSVVDTTAADQQYTVDDATGSGAGWHVTTSATTFTSGSHTLPDAGTFSTNGSTSSVSAGTAPSATCTGTCTLPSNSTTYPVAVTTAASSPTPVTVYDTAAGTGLGQVVIGGSTAASPIGWWINIPAGAAAGTYTSTITMEVISGP</sequence>
<evidence type="ECO:0000313" key="2">
    <source>
        <dbReference type="Proteomes" id="UP000248889"/>
    </source>
</evidence>
<name>A0A2X0KF87_9ACTN</name>
<dbReference type="EMBL" id="QKYN01000037">
    <property type="protein sequence ID" value="RAG85779.1"/>
    <property type="molecule type" value="Genomic_DNA"/>
</dbReference>
<protein>
    <submittedName>
        <fullName evidence="1">Uncharacterized protein</fullName>
    </submittedName>
</protein>
<keyword evidence="2" id="KW-1185">Reference proteome</keyword>
<organism evidence="1 2">
    <name type="scientific">Streptacidiphilus pinicola</name>
    <dbReference type="NCBI Taxonomy" id="2219663"/>
    <lineage>
        <taxon>Bacteria</taxon>
        <taxon>Bacillati</taxon>
        <taxon>Actinomycetota</taxon>
        <taxon>Actinomycetes</taxon>
        <taxon>Kitasatosporales</taxon>
        <taxon>Streptomycetaceae</taxon>
        <taxon>Streptacidiphilus</taxon>
    </lineage>
</organism>
<proteinExistence type="predicted"/>
<evidence type="ECO:0000313" key="1">
    <source>
        <dbReference type="EMBL" id="RAG85779.1"/>
    </source>
</evidence>